<keyword evidence="1" id="KW-0472">Membrane</keyword>
<keyword evidence="3" id="KW-1185">Reference proteome</keyword>
<dbReference type="EMBL" id="LN829119">
    <property type="protein sequence ID" value="CPR18815.1"/>
    <property type="molecule type" value="Genomic_DNA"/>
</dbReference>
<keyword evidence="1" id="KW-1133">Transmembrane helix</keyword>
<feature type="transmembrane region" description="Helical" evidence="1">
    <location>
        <begin position="64"/>
        <end position="84"/>
    </location>
</feature>
<evidence type="ECO:0000313" key="3">
    <source>
        <dbReference type="Proteomes" id="UP000033187"/>
    </source>
</evidence>
<evidence type="ECO:0000313" key="2">
    <source>
        <dbReference type="EMBL" id="CPR18815.1"/>
    </source>
</evidence>
<reference evidence="3" key="1">
    <citation type="submission" date="2015-02" db="EMBL/GenBank/DDBJ databases">
        <authorList>
            <person name="Chooi Y.-H."/>
        </authorList>
    </citation>
    <scope>NUCLEOTIDE SEQUENCE [LARGE SCALE GENOMIC DNA]</scope>
    <source>
        <strain evidence="3">strain Y</strain>
    </source>
</reference>
<evidence type="ECO:0008006" key="4">
    <source>
        <dbReference type="Google" id="ProtNLM"/>
    </source>
</evidence>
<feature type="transmembrane region" description="Helical" evidence="1">
    <location>
        <begin position="6"/>
        <end position="25"/>
    </location>
</feature>
<accession>A0A0D6JF02</accession>
<dbReference type="RefSeq" id="WP_046478001.1">
    <property type="nucleotide sequence ID" value="NZ_LN829118.1"/>
</dbReference>
<sequence length="91" mass="9765">MNIQSIVAVAGMITIAGLIVLALTDSKRRRTRHRPRAAATVVRYLVSAVALLPGIWLLGTLQAASLFIWLGVAALSGWGLTVILPRTSMKE</sequence>
<protein>
    <recommendedName>
        <fullName evidence="4">Transmembrane protein</fullName>
    </recommendedName>
</protein>
<feature type="transmembrane region" description="Helical" evidence="1">
    <location>
        <begin position="37"/>
        <end position="58"/>
    </location>
</feature>
<keyword evidence="1" id="KW-0812">Transmembrane</keyword>
<evidence type="ECO:0000256" key="1">
    <source>
        <dbReference type="SAM" id="Phobius"/>
    </source>
</evidence>
<gene>
    <name evidence="2" type="ORF">YBN1229_v1_1879</name>
</gene>
<organism evidence="2 3">
    <name type="scientific">Candidatus Filomicrobium marinum</name>
    <dbReference type="NCBI Taxonomy" id="1608628"/>
    <lineage>
        <taxon>Bacteria</taxon>
        <taxon>Pseudomonadati</taxon>
        <taxon>Pseudomonadota</taxon>
        <taxon>Alphaproteobacteria</taxon>
        <taxon>Hyphomicrobiales</taxon>
        <taxon>Hyphomicrobiaceae</taxon>
        <taxon>Filomicrobium</taxon>
    </lineage>
</organism>
<dbReference type="AlphaFoldDB" id="A0A0D6JF02"/>
<name>A0A0D6JF02_9HYPH</name>
<dbReference type="Proteomes" id="UP000033187">
    <property type="component" value="Chromosome 1"/>
</dbReference>
<dbReference type="KEGG" id="fil:BN1229_v1_1876"/>
<dbReference type="KEGG" id="fiy:BN1229_v1_1879"/>
<proteinExistence type="predicted"/>